<proteinExistence type="predicted"/>
<sequence>QTRIMGIHTDQQPPDAPHRIGGSSPSQSQHGTPRTRIVPGPDTTTSSLDNDPSSSYLVQTLNKRVKLERKNPTTLDLVSLPTKRSACNNKAPVPALPGEPFSNLQDIFRKEIRP</sequence>
<gene>
    <name evidence="2" type="ORF">THAOC_07877</name>
</gene>
<comment type="caution">
    <text evidence="2">The sequence shown here is derived from an EMBL/GenBank/DDBJ whole genome shotgun (WGS) entry which is preliminary data.</text>
</comment>
<evidence type="ECO:0000313" key="3">
    <source>
        <dbReference type="Proteomes" id="UP000266841"/>
    </source>
</evidence>
<evidence type="ECO:0000313" key="2">
    <source>
        <dbReference type="EMBL" id="EJK70740.1"/>
    </source>
</evidence>
<accession>K0SZB1</accession>
<dbReference type="EMBL" id="AGNL01008109">
    <property type="protein sequence ID" value="EJK70740.1"/>
    <property type="molecule type" value="Genomic_DNA"/>
</dbReference>
<name>K0SZB1_THAOC</name>
<feature type="compositionally biased region" description="Polar residues" evidence="1">
    <location>
        <begin position="23"/>
        <end position="32"/>
    </location>
</feature>
<keyword evidence="3" id="KW-1185">Reference proteome</keyword>
<feature type="compositionally biased region" description="Polar residues" evidence="1">
    <location>
        <begin position="42"/>
        <end position="56"/>
    </location>
</feature>
<dbReference type="AlphaFoldDB" id="K0SZB1"/>
<reference evidence="2 3" key="1">
    <citation type="journal article" date="2012" name="Genome Biol.">
        <title>Genome and low-iron response of an oceanic diatom adapted to chronic iron limitation.</title>
        <authorList>
            <person name="Lommer M."/>
            <person name="Specht M."/>
            <person name="Roy A.S."/>
            <person name="Kraemer L."/>
            <person name="Andreson R."/>
            <person name="Gutowska M.A."/>
            <person name="Wolf J."/>
            <person name="Bergner S.V."/>
            <person name="Schilhabel M.B."/>
            <person name="Klostermeier U.C."/>
            <person name="Beiko R.G."/>
            <person name="Rosenstiel P."/>
            <person name="Hippler M."/>
            <person name="Laroche J."/>
        </authorList>
    </citation>
    <scope>NUCLEOTIDE SEQUENCE [LARGE SCALE GENOMIC DNA]</scope>
    <source>
        <strain evidence="2 3">CCMP1005</strain>
    </source>
</reference>
<feature type="non-terminal residue" evidence="2">
    <location>
        <position position="1"/>
    </location>
</feature>
<feature type="region of interest" description="Disordered" evidence="1">
    <location>
        <begin position="1"/>
        <end position="56"/>
    </location>
</feature>
<evidence type="ECO:0000256" key="1">
    <source>
        <dbReference type="SAM" id="MobiDB-lite"/>
    </source>
</evidence>
<protein>
    <submittedName>
        <fullName evidence="2">Uncharacterized protein</fullName>
    </submittedName>
</protein>
<organism evidence="2 3">
    <name type="scientific">Thalassiosira oceanica</name>
    <name type="common">Marine diatom</name>
    <dbReference type="NCBI Taxonomy" id="159749"/>
    <lineage>
        <taxon>Eukaryota</taxon>
        <taxon>Sar</taxon>
        <taxon>Stramenopiles</taxon>
        <taxon>Ochrophyta</taxon>
        <taxon>Bacillariophyta</taxon>
        <taxon>Coscinodiscophyceae</taxon>
        <taxon>Thalassiosirophycidae</taxon>
        <taxon>Thalassiosirales</taxon>
        <taxon>Thalassiosiraceae</taxon>
        <taxon>Thalassiosira</taxon>
    </lineage>
</organism>
<dbReference type="Proteomes" id="UP000266841">
    <property type="component" value="Unassembled WGS sequence"/>
</dbReference>